<dbReference type="PANTHER" id="PTHR34610">
    <property type="entry name" value="SSL7007 PROTEIN"/>
    <property type="match status" value="1"/>
</dbReference>
<dbReference type="KEGG" id="blag:BLTE_24460"/>
<dbReference type="SUPFAM" id="SSF88723">
    <property type="entry name" value="PIN domain-like"/>
    <property type="match status" value="1"/>
</dbReference>
<reference evidence="2 3" key="1">
    <citation type="submission" date="2018-08" db="EMBL/GenBank/DDBJ databases">
        <title>Complete genome sequencing of Blastochloris tepida GI.</title>
        <authorList>
            <person name="Tsukatani Y."/>
            <person name="Mori H."/>
        </authorList>
    </citation>
    <scope>NUCLEOTIDE SEQUENCE [LARGE SCALE GENOMIC DNA]</scope>
    <source>
        <strain evidence="2 3">GI</strain>
    </source>
</reference>
<accession>A0A348G2H8</accession>
<dbReference type="Proteomes" id="UP000266934">
    <property type="component" value="Chromosome"/>
</dbReference>
<sequence length="166" mass="18273">MRRDGGIDLPQWLQETPVHHIVYDMRVVLDTSAFVAAIRSPHGASAELLRRAVTGRLTLLASVALFAEYEAVATRSEHLIAAGATEADIRNTLDVLAGWIEPVEIFFLWRPRLRDPDDDMVLETAVNGRATMIATFNVADFGAAASEFGMEIARPGTVLARLREET</sequence>
<dbReference type="Pfam" id="PF13470">
    <property type="entry name" value="PIN_3"/>
    <property type="match status" value="1"/>
</dbReference>
<dbReference type="InterPro" id="IPR029060">
    <property type="entry name" value="PIN-like_dom_sf"/>
</dbReference>
<dbReference type="NCBIfam" id="TIGR00305">
    <property type="entry name" value="putative toxin-antitoxin system toxin component, PIN family"/>
    <property type="match status" value="1"/>
</dbReference>
<evidence type="ECO:0000313" key="2">
    <source>
        <dbReference type="EMBL" id="BBF93761.1"/>
    </source>
</evidence>
<evidence type="ECO:0000313" key="3">
    <source>
        <dbReference type="Proteomes" id="UP000266934"/>
    </source>
</evidence>
<dbReference type="InterPro" id="IPR002850">
    <property type="entry name" value="PIN_toxin-like"/>
</dbReference>
<dbReference type="EMBL" id="AP018907">
    <property type="protein sequence ID" value="BBF93761.1"/>
    <property type="molecule type" value="Genomic_DNA"/>
</dbReference>
<feature type="domain" description="PIN" evidence="1">
    <location>
        <begin position="26"/>
        <end position="139"/>
    </location>
</feature>
<dbReference type="InterPro" id="IPR002716">
    <property type="entry name" value="PIN_dom"/>
</dbReference>
<name>A0A348G2H8_9HYPH</name>
<dbReference type="AlphaFoldDB" id="A0A348G2H8"/>
<keyword evidence="3" id="KW-1185">Reference proteome</keyword>
<protein>
    <submittedName>
        <fullName evidence="2">PIN domain-containing protein</fullName>
    </submittedName>
</protein>
<dbReference type="PANTHER" id="PTHR34610:SF3">
    <property type="entry name" value="SSL7007 PROTEIN"/>
    <property type="match status" value="1"/>
</dbReference>
<organism evidence="2 3">
    <name type="scientific">Blastochloris tepida</name>
    <dbReference type="NCBI Taxonomy" id="2233851"/>
    <lineage>
        <taxon>Bacteria</taxon>
        <taxon>Pseudomonadati</taxon>
        <taxon>Pseudomonadota</taxon>
        <taxon>Alphaproteobacteria</taxon>
        <taxon>Hyphomicrobiales</taxon>
        <taxon>Blastochloridaceae</taxon>
        <taxon>Blastochloris</taxon>
    </lineage>
</organism>
<evidence type="ECO:0000259" key="1">
    <source>
        <dbReference type="Pfam" id="PF13470"/>
    </source>
</evidence>
<gene>
    <name evidence="2" type="ORF">BLTE_24460</name>
</gene>
<proteinExistence type="predicted"/>